<keyword evidence="6" id="KW-1185">Reference proteome</keyword>
<feature type="domain" description="Exonuclease" evidence="4">
    <location>
        <begin position="6"/>
        <end position="186"/>
    </location>
</feature>
<evidence type="ECO:0000259" key="4">
    <source>
        <dbReference type="SMART" id="SM00479"/>
    </source>
</evidence>
<gene>
    <name evidence="5" type="ORF">FS935_11125</name>
</gene>
<keyword evidence="3 5" id="KW-0269">Exonuclease</keyword>
<dbReference type="AlphaFoldDB" id="A0A5C6VZG7"/>
<dbReference type="CDD" id="cd06133">
    <property type="entry name" value="ERI-1_3'hExo_like"/>
    <property type="match status" value="1"/>
</dbReference>
<dbReference type="SMART" id="SM00479">
    <property type="entry name" value="EXOIII"/>
    <property type="match status" value="1"/>
</dbReference>
<dbReference type="InterPro" id="IPR036397">
    <property type="entry name" value="RNaseH_sf"/>
</dbReference>
<sequence length="316" mass="37290">MAGIKYFVFFDFEMLCSDKGMPYEKMEAIRLGAVKYDLETKKIDFFDQFIKPKNSDPLSEFCKTLTGIQDEQLANAHDFKSVFEDFVEWIGGVKKARYFSWSTSDLSRLKFDSIYHEIPPRTIRKIENNYIDFQATFKKRVAKRNVSVEDALSLYSLPFIGEAHNPMYDAYNTLRIYLAFLNQPIESDIIMLKQFIFNDENDLSLYNLKDINFYLAQQLVKDSSVLNEQLRDLYRLKDVKKLVKPLKRMAEKYQNIVVNRSGLFTEENIASAEIIITLYDEILFHYEEHLLYQSKIVMFHDHLLKPLNKMIEESTL</sequence>
<dbReference type="InterPro" id="IPR012337">
    <property type="entry name" value="RNaseH-like_sf"/>
</dbReference>
<evidence type="ECO:0000313" key="6">
    <source>
        <dbReference type="Proteomes" id="UP000321363"/>
    </source>
</evidence>
<accession>A0A5C6VZG7</accession>
<protein>
    <submittedName>
        <fullName evidence="5">Exonuclease</fullName>
    </submittedName>
</protein>
<dbReference type="InterPro" id="IPR051274">
    <property type="entry name" value="3-5_Exoribonuclease"/>
</dbReference>
<dbReference type="Proteomes" id="UP000321363">
    <property type="component" value="Unassembled WGS sequence"/>
</dbReference>
<name>A0A5C6VZG7_9BACI</name>
<dbReference type="OrthoDB" id="159416at2"/>
<proteinExistence type="predicted"/>
<dbReference type="EMBL" id="VOQF01000006">
    <property type="protein sequence ID" value="TXC90468.1"/>
    <property type="molecule type" value="Genomic_DNA"/>
</dbReference>
<evidence type="ECO:0000313" key="5">
    <source>
        <dbReference type="EMBL" id="TXC90468.1"/>
    </source>
</evidence>
<dbReference type="PANTHER" id="PTHR23044">
    <property type="entry name" value="3'-5' EXONUCLEASE ERI1-RELATED"/>
    <property type="match status" value="1"/>
</dbReference>
<evidence type="ECO:0000256" key="1">
    <source>
        <dbReference type="ARBA" id="ARBA00022722"/>
    </source>
</evidence>
<evidence type="ECO:0000256" key="2">
    <source>
        <dbReference type="ARBA" id="ARBA00022801"/>
    </source>
</evidence>
<evidence type="ECO:0000256" key="3">
    <source>
        <dbReference type="ARBA" id="ARBA00022839"/>
    </source>
</evidence>
<dbReference type="Pfam" id="PF00929">
    <property type="entry name" value="RNase_T"/>
    <property type="match status" value="1"/>
</dbReference>
<dbReference type="PANTHER" id="PTHR23044:SF61">
    <property type="entry name" value="3'-5' EXORIBONUCLEASE 1-RELATED"/>
    <property type="match status" value="1"/>
</dbReference>
<dbReference type="SUPFAM" id="SSF53098">
    <property type="entry name" value="Ribonuclease H-like"/>
    <property type="match status" value="1"/>
</dbReference>
<dbReference type="GO" id="GO:0003676">
    <property type="term" value="F:nucleic acid binding"/>
    <property type="evidence" value="ECO:0007669"/>
    <property type="project" value="InterPro"/>
</dbReference>
<reference evidence="5 6" key="1">
    <citation type="journal article" date="2005" name="Int. J. Syst. Evol. Microbiol.">
        <title>Bacillus litoralis sp. nov., isolated from a tidal flat of the Yellow Sea in Korea.</title>
        <authorList>
            <person name="Yoon J.H."/>
            <person name="Oh T.K."/>
        </authorList>
    </citation>
    <scope>NUCLEOTIDE SEQUENCE [LARGE SCALE GENOMIC DNA]</scope>
    <source>
        <strain evidence="5 6">SW-211</strain>
    </source>
</reference>
<dbReference type="InterPro" id="IPR047201">
    <property type="entry name" value="ERI-1_3'hExo-like"/>
</dbReference>
<keyword evidence="1" id="KW-0540">Nuclease</keyword>
<dbReference type="RefSeq" id="WP_146948541.1">
    <property type="nucleotide sequence ID" value="NZ_VOQF01000006.1"/>
</dbReference>
<keyword evidence="2" id="KW-0378">Hydrolase</keyword>
<dbReference type="InterPro" id="IPR013520">
    <property type="entry name" value="Ribonucl_H"/>
</dbReference>
<comment type="caution">
    <text evidence="5">The sequence shown here is derived from an EMBL/GenBank/DDBJ whole genome shotgun (WGS) entry which is preliminary data.</text>
</comment>
<organism evidence="5 6">
    <name type="scientific">Metabacillus litoralis</name>
    <dbReference type="NCBI Taxonomy" id="152268"/>
    <lineage>
        <taxon>Bacteria</taxon>
        <taxon>Bacillati</taxon>
        <taxon>Bacillota</taxon>
        <taxon>Bacilli</taxon>
        <taxon>Bacillales</taxon>
        <taxon>Bacillaceae</taxon>
        <taxon>Metabacillus</taxon>
    </lineage>
</organism>
<dbReference type="GO" id="GO:0000175">
    <property type="term" value="F:3'-5'-RNA exonuclease activity"/>
    <property type="evidence" value="ECO:0007669"/>
    <property type="project" value="InterPro"/>
</dbReference>
<dbReference type="Gene3D" id="3.30.420.10">
    <property type="entry name" value="Ribonuclease H-like superfamily/Ribonuclease H"/>
    <property type="match status" value="1"/>
</dbReference>